<keyword evidence="6" id="KW-0805">Transcription regulation</keyword>
<evidence type="ECO:0000256" key="2">
    <source>
        <dbReference type="ARBA" id="ARBA00022723"/>
    </source>
</evidence>
<dbReference type="PROSITE" id="PS00028">
    <property type="entry name" value="ZINC_FINGER_C2H2_1"/>
    <property type="match status" value="2"/>
</dbReference>
<dbReference type="VEuPathDB" id="FungiDB:GVI51_E01111"/>
<dbReference type="GO" id="GO:0000785">
    <property type="term" value="C:chromatin"/>
    <property type="evidence" value="ECO:0007669"/>
    <property type="project" value="TreeGrafter"/>
</dbReference>
<feature type="region of interest" description="Disordered" evidence="10">
    <location>
        <begin position="381"/>
        <end position="403"/>
    </location>
</feature>
<accession>A0A0W0CD51</accession>
<comment type="subcellular location">
    <subcellularLocation>
        <location evidence="1">Nucleus</location>
    </subcellularLocation>
</comment>
<dbReference type="PANTHER" id="PTHR14003">
    <property type="entry name" value="TRANSCRIPTIONAL REPRESSOR PROTEIN YY"/>
    <property type="match status" value="1"/>
</dbReference>
<evidence type="ECO:0000256" key="8">
    <source>
        <dbReference type="ARBA" id="ARBA00023242"/>
    </source>
</evidence>
<dbReference type="VEuPathDB" id="FungiDB:GWK60_E01111"/>
<evidence type="ECO:0000256" key="7">
    <source>
        <dbReference type="ARBA" id="ARBA00023163"/>
    </source>
</evidence>
<feature type="compositionally biased region" description="Low complexity" evidence="10">
    <location>
        <begin position="96"/>
        <end position="128"/>
    </location>
</feature>
<dbReference type="GO" id="GO:0005667">
    <property type="term" value="C:transcription regulator complex"/>
    <property type="evidence" value="ECO:0007669"/>
    <property type="project" value="TreeGrafter"/>
</dbReference>
<dbReference type="SUPFAM" id="SSF57667">
    <property type="entry name" value="beta-beta-alpha zinc fingers"/>
    <property type="match status" value="1"/>
</dbReference>
<dbReference type="GO" id="GO:0008270">
    <property type="term" value="F:zinc ion binding"/>
    <property type="evidence" value="ECO:0007669"/>
    <property type="project" value="UniProtKB-KW"/>
</dbReference>
<dbReference type="EMBL" id="LLZZ01000151">
    <property type="protein sequence ID" value="KTA98819.1"/>
    <property type="molecule type" value="Genomic_DNA"/>
</dbReference>
<dbReference type="InterPro" id="IPR036236">
    <property type="entry name" value="Znf_C2H2_sf"/>
</dbReference>
<reference evidence="12 14" key="1">
    <citation type="submission" date="2015-10" db="EMBL/GenBank/DDBJ databases">
        <title>Draft genomes sequences of Candida glabrata isolates 1A, 1B, 2A, 2B, 3A and 3B.</title>
        <authorList>
            <person name="Haavelsrud O.E."/>
            <person name="Gaustad P."/>
        </authorList>
    </citation>
    <scope>NUCLEOTIDE SEQUENCE [LARGE SCALE GENOMIC DNA]</scope>
    <source>
        <strain evidence="12">910700640</strain>
    </source>
</reference>
<dbReference type="SMART" id="SM00355">
    <property type="entry name" value="ZnF_C2H2"/>
    <property type="match status" value="2"/>
</dbReference>
<dbReference type="InterPro" id="IPR013087">
    <property type="entry name" value="Znf_C2H2_type"/>
</dbReference>
<protein>
    <submittedName>
        <fullName evidence="12">Transcriptional factor SWI5</fullName>
    </submittedName>
</protein>
<dbReference type="GO" id="GO:0000981">
    <property type="term" value="F:DNA-binding transcription factor activity, RNA polymerase II-specific"/>
    <property type="evidence" value="ECO:0007669"/>
    <property type="project" value="UniProtKB-ARBA"/>
</dbReference>
<dbReference type="VEuPathDB" id="FungiDB:CAGL0E01331g"/>
<evidence type="ECO:0000256" key="4">
    <source>
        <dbReference type="ARBA" id="ARBA00022771"/>
    </source>
</evidence>
<feature type="region of interest" description="Disordered" evidence="10">
    <location>
        <begin position="316"/>
        <end position="335"/>
    </location>
</feature>
<evidence type="ECO:0000256" key="1">
    <source>
        <dbReference type="ARBA" id="ARBA00004123"/>
    </source>
</evidence>
<dbReference type="AlphaFoldDB" id="A0A0W0CD51"/>
<dbReference type="GO" id="GO:0000978">
    <property type="term" value="F:RNA polymerase II cis-regulatory region sequence-specific DNA binding"/>
    <property type="evidence" value="ECO:0007669"/>
    <property type="project" value="TreeGrafter"/>
</dbReference>
<dbReference type="FunFam" id="3.30.160.60:FF:000125">
    <property type="entry name" value="Putative zinc finger protein 143"/>
    <property type="match status" value="1"/>
</dbReference>
<evidence type="ECO:0000256" key="5">
    <source>
        <dbReference type="ARBA" id="ARBA00022833"/>
    </source>
</evidence>
<dbReference type="Pfam" id="PF00096">
    <property type="entry name" value="zf-C2H2"/>
    <property type="match status" value="2"/>
</dbReference>
<feature type="compositionally biased region" description="Polar residues" evidence="10">
    <location>
        <begin position="382"/>
        <end position="395"/>
    </location>
</feature>
<keyword evidence="2" id="KW-0479">Metal-binding</keyword>
<feature type="domain" description="C2H2-type" evidence="11">
    <location>
        <begin position="555"/>
        <end position="584"/>
    </location>
</feature>
<dbReference type="GO" id="GO:0005634">
    <property type="term" value="C:nucleus"/>
    <property type="evidence" value="ECO:0007669"/>
    <property type="project" value="UniProtKB-SubCell"/>
</dbReference>
<dbReference type="FunFam" id="3.30.160.60:FF:001752">
    <property type="entry name" value="Transcriptional factor SWI5"/>
    <property type="match status" value="1"/>
</dbReference>
<keyword evidence="8" id="KW-0539">Nucleus</keyword>
<evidence type="ECO:0000259" key="11">
    <source>
        <dbReference type="PROSITE" id="PS50157"/>
    </source>
</evidence>
<feature type="domain" description="C2H2-type" evidence="11">
    <location>
        <begin position="585"/>
        <end position="614"/>
    </location>
</feature>
<evidence type="ECO:0000256" key="9">
    <source>
        <dbReference type="PROSITE-ProRule" id="PRU00042"/>
    </source>
</evidence>
<dbReference type="EMBL" id="LLZZ01000191">
    <property type="protein sequence ID" value="KTA95113.1"/>
    <property type="molecule type" value="Genomic_DNA"/>
</dbReference>
<comment type="caution">
    <text evidence="12">The sequence shown here is derived from an EMBL/GenBank/DDBJ whole genome shotgun (WGS) entry which is preliminary data.</text>
</comment>
<sequence>MDGNWGTKVDSQEDFLKEGRSFNIFGGDDIGLNFDLGDFESGEPDLGVMSNDFDTYILDNFLNDGGDAGHVGKVAEVEDLEIADICGTNNDKGARIQPQSHSQSQSQAQAQSQTLSHSQSQQQAQIQPQPQLFNDRASLDLLSSPLGEALWKQQEELREALRIQQELNAQVVQKLDKTVEQQEQLQRVLQQQKQRASRADYSLSPALSDAGADKGNYMDYLMADGVDRVDRGENAGGSESGSSSHCRDNKHNGSPVKRGKYGTNGTNVRVKLDFEDVVSNGAVNGGQHLSVLSPQSSNKLNIKKAAHRAVPYTPKSRVSSMTYTPSTLLTPQPNNGAGKFDNVTISPESVTMSPVIGLGIHSGADAGFSLKPPPMDILPTIPGSTSATPAKQGNGQARGYSGPSVGLSAGPTRANDGFDKLGSAEDLLLEYPVNPSLSPEELAPEVGGAGDEYSQGQFQLERTETTLLPPEMSSPVRYSGASSLNVSPVLKSRHVKMSQPGSPVRLTLGRSYLDTDEASDEDEILSSPTKITRKLTTLPRGSIDVYVKELPDRMYECLYPQCGKTFKRRYNIRSHIQTHLEDRPYRCDYDGCDKAFVRNHDLVRHKKTHQEKSYACPCGKMFNREDALAVHRSRMICIGGKKYANVVIKRSPRKRGRPRKEEGSPVKESIRRDSQGQLITRMERQLAQ</sequence>
<proteinExistence type="predicted"/>
<feature type="region of interest" description="Disordered" evidence="10">
    <location>
        <begin position="651"/>
        <end position="688"/>
    </location>
</feature>
<dbReference type="GO" id="GO:0045944">
    <property type="term" value="P:positive regulation of transcription by RNA polymerase II"/>
    <property type="evidence" value="ECO:0007669"/>
    <property type="project" value="UniProtKB-ARBA"/>
</dbReference>
<evidence type="ECO:0000256" key="10">
    <source>
        <dbReference type="SAM" id="MobiDB-lite"/>
    </source>
</evidence>
<keyword evidence="3" id="KW-0677">Repeat</keyword>
<dbReference type="PROSITE" id="PS50157">
    <property type="entry name" value="ZINC_FINGER_C2H2_2"/>
    <property type="match status" value="2"/>
</dbReference>
<dbReference type="Gene3D" id="3.30.160.60">
    <property type="entry name" value="Classic Zinc Finger"/>
    <property type="match status" value="2"/>
</dbReference>
<organism evidence="12 14">
    <name type="scientific">Candida glabrata</name>
    <name type="common">Yeast</name>
    <name type="synonym">Torulopsis glabrata</name>
    <dbReference type="NCBI Taxonomy" id="5478"/>
    <lineage>
        <taxon>Eukaryota</taxon>
        <taxon>Fungi</taxon>
        <taxon>Dikarya</taxon>
        <taxon>Ascomycota</taxon>
        <taxon>Saccharomycotina</taxon>
        <taxon>Saccharomycetes</taxon>
        <taxon>Saccharomycetales</taxon>
        <taxon>Saccharomycetaceae</taxon>
        <taxon>Nakaseomyces</taxon>
    </lineage>
</organism>
<evidence type="ECO:0000313" key="12">
    <source>
        <dbReference type="EMBL" id="KTA95113.1"/>
    </source>
</evidence>
<keyword evidence="4 9" id="KW-0863">Zinc-finger</keyword>
<keyword evidence="7" id="KW-0804">Transcription</keyword>
<dbReference type="VEuPathDB" id="FungiDB:B1J91_E01331g"/>
<evidence type="ECO:0000256" key="6">
    <source>
        <dbReference type="ARBA" id="ARBA00023015"/>
    </source>
</evidence>
<evidence type="ECO:0000313" key="14">
    <source>
        <dbReference type="Proteomes" id="UP000054886"/>
    </source>
</evidence>
<feature type="region of interest" description="Disordered" evidence="10">
    <location>
        <begin position="229"/>
        <end position="264"/>
    </location>
</feature>
<dbReference type="Proteomes" id="UP000054886">
    <property type="component" value="Unassembled WGS sequence"/>
</dbReference>
<gene>
    <name evidence="13" type="ORF">AO440_000931</name>
    <name evidence="12" type="ORF">AO440_000954</name>
</gene>
<evidence type="ECO:0000313" key="13">
    <source>
        <dbReference type="EMBL" id="KTA98819.1"/>
    </source>
</evidence>
<feature type="region of interest" description="Disordered" evidence="10">
    <location>
        <begin position="91"/>
        <end position="128"/>
    </location>
</feature>
<feature type="region of interest" description="Disordered" evidence="10">
    <location>
        <begin position="193"/>
        <end position="214"/>
    </location>
</feature>
<name>A0A0W0CD51_CANGB</name>
<keyword evidence="5" id="KW-0862">Zinc</keyword>
<dbReference type="PANTHER" id="PTHR14003:SF19">
    <property type="entry name" value="YY2 TRANSCRIPTION FACTOR"/>
    <property type="match status" value="1"/>
</dbReference>
<evidence type="ECO:0000256" key="3">
    <source>
        <dbReference type="ARBA" id="ARBA00022737"/>
    </source>
</evidence>
<feature type="compositionally biased region" description="Basic and acidic residues" evidence="10">
    <location>
        <begin position="659"/>
        <end position="674"/>
    </location>
</feature>